<reference evidence="6" key="1">
    <citation type="submission" date="2020-05" db="EMBL/GenBank/DDBJ databases">
        <authorList>
            <person name="Chiriac C."/>
            <person name="Salcher M."/>
            <person name="Ghai R."/>
            <person name="Kavagutti S V."/>
        </authorList>
    </citation>
    <scope>NUCLEOTIDE SEQUENCE</scope>
</reference>
<dbReference type="PROSITE" id="PS51620">
    <property type="entry name" value="SAM_TRM61"/>
    <property type="match status" value="1"/>
</dbReference>
<dbReference type="EMBL" id="CAEZUE010000119">
    <property type="protein sequence ID" value="CAB4597478.1"/>
    <property type="molecule type" value="Genomic_DNA"/>
</dbReference>
<keyword evidence="4" id="KW-0819">tRNA processing</keyword>
<evidence type="ECO:0000256" key="3">
    <source>
        <dbReference type="ARBA" id="ARBA00022691"/>
    </source>
</evidence>
<gene>
    <name evidence="6" type="ORF">UFOPK1788_00877</name>
</gene>
<protein>
    <submittedName>
        <fullName evidence="6">Unannotated protein</fullName>
    </submittedName>
</protein>
<name>A0A6J6GKV6_9ZZZZ</name>
<dbReference type="GO" id="GO:0160107">
    <property type="term" value="F:tRNA (adenine(58)-N1)-methyltransferase activity"/>
    <property type="evidence" value="ECO:0007669"/>
    <property type="project" value="InterPro"/>
</dbReference>
<dbReference type="GO" id="GO:0031515">
    <property type="term" value="C:tRNA (m1A) methyltransferase complex"/>
    <property type="evidence" value="ECO:0007669"/>
    <property type="project" value="InterPro"/>
</dbReference>
<dbReference type="InterPro" id="IPR029063">
    <property type="entry name" value="SAM-dependent_MTases_sf"/>
</dbReference>
<dbReference type="FunFam" id="3.40.50.150:FF:000019">
    <property type="entry name" value="tRNA (adenine(58)-N(1))-methyltransferase TrmI"/>
    <property type="match status" value="1"/>
</dbReference>
<evidence type="ECO:0000256" key="1">
    <source>
        <dbReference type="ARBA" id="ARBA00022603"/>
    </source>
</evidence>
<dbReference type="PANTHER" id="PTHR12133:SF1">
    <property type="entry name" value="TRNA (ADENINE(58)-N(1))-METHYLTRANSFERASE, MITOCHONDRIAL"/>
    <property type="match status" value="1"/>
</dbReference>
<sequence>MSRPHRGPFQWGDRVQLTDAKGRHTTVSLVAGGEGHTHHGVLTHESLIGVPEGTVVTNSHGIDYLVFRPLLDDFAMSMPRGAAIVYPKDAAHIVTFGDIFPGAVVVEAGIGSGALTLSLLRAVGTSGSVTSFERREEFAEIAGANIESFFGEIPANHRIVVGDLVTELPGQFGSDSVDRVVLDMLAPWECVDAVGDVLVAGGVLVCYVATVTQMSRTAEALKSHGGYTNVEHFETIVRGWHVDGLAVRPDHRMVAHTGFLITARRLSPGVVPPTTRRNKPEFDDADVEAWTPGAVGQREVSAKRLRRAVRDASAVRDAGTPLSE</sequence>
<dbReference type="GO" id="GO:0030488">
    <property type="term" value="P:tRNA methylation"/>
    <property type="evidence" value="ECO:0007669"/>
    <property type="project" value="InterPro"/>
</dbReference>
<organism evidence="6">
    <name type="scientific">freshwater metagenome</name>
    <dbReference type="NCBI Taxonomy" id="449393"/>
    <lineage>
        <taxon>unclassified sequences</taxon>
        <taxon>metagenomes</taxon>
        <taxon>ecological metagenomes</taxon>
    </lineage>
</organism>
<evidence type="ECO:0000259" key="5">
    <source>
        <dbReference type="Pfam" id="PF08704"/>
    </source>
</evidence>
<dbReference type="Gene3D" id="3.40.50.150">
    <property type="entry name" value="Vaccinia Virus protein VP39"/>
    <property type="match status" value="1"/>
</dbReference>
<keyword evidence="2" id="KW-0808">Transferase</keyword>
<dbReference type="SUPFAM" id="SSF53335">
    <property type="entry name" value="S-adenosyl-L-methionine-dependent methyltransferases"/>
    <property type="match status" value="1"/>
</dbReference>
<dbReference type="InterPro" id="IPR014816">
    <property type="entry name" value="tRNA_MeTrfase_Gcd14"/>
</dbReference>
<dbReference type="InterPro" id="IPR049470">
    <property type="entry name" value="TRM61_C"/>
</dbReference>
<dbReference type="Pfam" id="PF08704">
    <property type="entry name" value="GCD14"/>
    <property type="match status" value="1"/>
</dbReference>
<dbReference type="PIRSF" id="PIRSF017269">
    <property type="entry name" value="GCD14"/>
    <property type="match status" value="1"/>
</dbReference>
<evidence type="ECO:0000256" key="4">
    <source>
        <dbReference type="ARBA" id="ARBA00022694"/>
    </source>
</evidence>
<evidence type="ECO:0000313" key="6">
    <source>
        <dbReference type="EMBL" id="CAB4597478.1"/>
    </source>
</evidence>
<dbReference type="Pfam" id="PF14801">
    <property type="entry name" value="TrmI-like_N"/>
    <property type="match status" value="1"/>
</dbReference>
<keyword evidence="1" id="KW-0489">Methyltransferase</keyword>
<proteinExistence type="predicted"/>
<dbReference type="Gene3D" id="3.10.330.20">
    <property type="match status" value="1"/>
</dbReference>
<dbReference type="AlphaFoldDB" id="A0A6J6GKV6"/>
<dbReference type="PANTHER" id="PTHR12133">
    <property type="entry name" value="TRNA (ADENINE(58)-N(1))-METHYLTRANSFERASE"/>
    <property type="match status" value="1"/>
</dbReference>
<accession>A0A6J6GKV6</accession>
<feature type="domain" description="tRNA (adenine(58)-N(1))-methyltransferase catalytic subunit TRM61 C-terminal" evidence="5">
    <location>
        <begin position="74"/>
        <end position="242"/>
    </location>
</feature>
<dbReference type="CDD" id="cd02440">
    <property type="entry name" value="AdoMet_MTases"/>
    <property type="match status" value="1"/>
</dbReference>
<evidence type="ECO:0000256" key="2">
    <source>
        <dbReference type="ARBA" id="ARBA00022679"/>
    </source>
</evidence>
<keyword evidence="3" id="KW-0949">S-adenosyl-L-methionine</keyword>